<dbReference type="InterPro" id="IPR036388">
    <property type="entry name" value="WH-like_DNA-bd_sf"/>
</dbReference>
<dbReference type="SUPFAM" id="SSF75516">
    <property type="entry name" value="Pheromone-binding domain of LuxR-like quorum-sensing transcription factors"/>
    <property type="match status" value="1"/>
</dbReference>
<dbReference type="Pfam" id="PF03472">
    <property type="entry name" value="Autoind_bind"/>
    <property type="match status" value="1"/>
</dbReference>
<dbReference type="SUPFAM" id="SSF46894">
    <property type="entry name" value="C-terminal effector domain of the bipartite response regulators"/>
    <property type="match status" value="1"/>
</dbReference>
<feature type="domain" description="Transcription factor LuxR-like autoinducer-binding" evidence="4">
    <location>
        <begin position="30"/>
        <end position="171"/>
    </location>
</feature>
<dbReference type="Gene3D" id="3.30.450.80">
    <property type="entry name" value="Transcription factor LuxR-like, autoinducer-binding domain"/>
    <property type="match status" value="1"/>
</dbReference>
<gene>
    <name evidence="5" type="ORF">ENE75_18520</name>
</gene>
<dbReference type="GO" id="GO:0006355">
    <property type="term" value="P:regulation of DNA-templated transcription"/>
    <property type="evidence" value="ECO:0007669"/>
    <property type="project" value="InterPro"/>
</dbReference>
<reference evidence="5 6" key="1">
    <citation type="submission" date="2019-01" db="EMBL/GenBank/DDBJ databases">
        <authorList>
            <person name="Chen W.-M."/>
        </authorList>
    </citation>
    <scope>NUCLEOTIDE SEQUENCE [LARGE SCALE GENOMIC DNA]</scope>
    <source>
        <strain evidence="5 6">ICH-3</strain>
    </source>
</reference>
<dbReference type="GO" id="GO:0003677">
    <property type="term" value="F:DNA binding"/>
    <property type="evidence" value="ECO:0007669"/>
    <property type="project" value="UniProtKB-KW"/>
</dbReference>
<dbReference type="InterPro" id="IPR005143">
    <property type="entry name" value="TF_LuxR_autoind-bd_dom"/>
</dbReference>
<keyword evidence="3" id="KW-0804">Transcription</keyword>
<dbReference type="EMBL" id="SACT01000007">
    <property type="protein sequence ID" value="RVT49643.1"/>
    <property type="molecule type" value="Genomic_DNA"/>
</dbReference>
<name>A0A3S2WSI3_9BURK</name>
<comment type="caution">
    <text evidence="5">The sequence shown here is derived from an EMBL/GenBank/DDBJ whole genome shotgun (WGS) entry which is preliminary data.</text>
</comment>
<evidence type="ECO:0000256" key="3">
    <source>
        <dbReference type="ARBA" id="ARBA00023163"/>
    </source>
</evidence>
<protein>
    <recommendedName>
        <fullName evidence="4">Transcription factor LuxR-like autoinducer-binding domain-containing protein</fullName>
    </recommendedName>
</protein>
<proteinExistence type="predicted"/>
<evidence type="ECO:0000256" key="1">
    <source>
        <dbReference type="ARBA" id="ARBA00023015"/>
    </source>
</evidence>
<organism evidence="5 6">
    <name type="scientific">Rubrivivax albus</name>
    <dbReference type="NCBI Taxonomy" id="2499835"/>
    <lineage>
        <taxon>Bacteria</taxon>
        <taxon>Pseudomonadati</taxon>
        <taxon>Pseudomonadota</taxon>
        <taxon>Betaproteobacteria</taxon>
        <taxon>Burkholderiales</taxon>
        <taxon>Sphaerotilaceae</taxon>
        <taxon>Rubrivivax</taxon>
    </lineage>
</organism>
<dbReference type="RefSeq" id="WP_128199815.1">
    <property type="nucleotide sequence ID" value="NZ_SACT01000007.1"/>
</dbReference>
<dbReference type="Gene3D" id="1.10.10.10">
    <property type="entry name" value="Winged helix-like DNA-binding domain superfamily/Winged helix DNA-binding domain"/>
    <property type="match status" value="1"/>
</dbReference>
<dbReference type="InterPro" id="IPR016032">
    <property type="entry name" value="Sig_transdc_resp-reg_C-effctor"/>
</dbReference>
<dbReference type="AlphaFoldDB" id="A0A3S2WSI3"/>
<keyword evidence="6" id="KW-1185">Reference proteome</keyword>
<evidence type="ECO:0000313" key="5">
    <source>
        <dbReference type="EMBL" id="RVT49643.1"/>
    </source>
</evidence>
<dbReference type="OrthoDB" id="8994109at2"/>
<dbReference type="Proteomes" id="UP000288178">
    <property type="component" value="Unassembled WGS sequence"/>
</dbReference>
<evidence type="ECO:0000256" key="2">
    <source>
        <dbReference type="ARBA" id="ARBA00023125"/>
    </source>
</evidence>
<keyword evidence="1" id="KW-0805">Transcription regulation</keyword>
<evidence type="ECO:0000313" key="6">
    <source>
        <dbReference type="Proteomes" id="UP000288178"/>
    </source>
</evidence>
<dbReference type="InterPro" id="IPR036693">
    <property type="entry name" value="TF_LuxR_autoind-bd_dom_sf"/>
</dbReference>
<keyword evidence="2" id="KW-0238">DNA-binding</keyword>
<sequence length="251" mass="27271">MLPPDDTIALPAFATAMAAITARIAAARDEAEALGLLRGCVAAVGADAAAFVSFVKDDDTHDAFRFLLACDPVWCAEYEQRAWYASDPWLAYAREHTEPALARDIEVKSQQQREIVALAGAFGFQDALIVPAPASGHLSRLGVLCLGSAQASFFDADTFPLLRALSRALAMELHGWWIERLKTELLSMARLTDEDLLLLRHERSGLCTKAIASMVDLSANAINSRFQRMNARLGVPNRKAAAQLAAEYGLI</sequence>
<accession>A0A3S2WSI3</accession>
<evidence type="ECO:0000259" key="4">
    <source>
        <dbReference type="Pfam" id="PF03472"/>
    </source>
</evidence>